<dbReference type="Pfam" id="PF14517">
    <property type="entry name" value="Tachylectin"/>
    <property type="match status" value="1"/>
</dbReference>
<dbReference type="PROSITE" id="PS00139">
    <property type="entry name" value="THIOL_PROTEASE_CYS"/>
    <property type="match status" value="1"/>
</dbReference>
<dbReference type="Proteomes" id="UP000219452">
    <property type="component" value="Unassembled WGS sequence"/>
</dbReference>
<keyword evidence="3" id="KW-1185">Reference proteome</keyword>
<sequence length="768" mass="84862">METTSLAGILVDLQVPLPVSSDVSPEAPQHFSLLDSVSDSLEPQTLVEPLDTFLPRLERITKLSGPRVTLKSSLAALSRQVSHRQWQTTLNVSQASRGTCWAFAGIAALEAAYARIGVHVDLSEHYLFHLSKAHENHVGGPGIHSLVGFQGSADIVHHLAYWAVPLSAHVPYSDQGPLQNLANSIPNTGMALSGSGGGTREQADWFEFDLRNIPLMGRWFAQYRVKTFGKKDNFTNDDIRQTLSDGYDVVVNVYDKINAGGHVLLIHGYDDDTKTFAIKNSQSLPGFSTMLYVNDPQFTIQYGSMYFITAVQPVQTQWAAMWVGRWETDHDGWRGRLIIRRFINIRGNGQLPNPGSRISLGTWYAEDGRVLDVVGHFVDDGRGLHCDIGGQPFELYLHTRDPYRAGGRTWWNKLPFGVVLSRGTAVGAGSGFDRSESIGIWDTVHDGWRGQLRIGVDPSYVQAADAVTRRTWIDPGTTAHRIDTHVDFGGDNRNQYFQLLLHTREDGLMGGVTSWGGKDWPVEGRLSQNLYTITPEGTLNWYRNTGRARLAREWEGPKAVGSGWGGFKTVFGGGDGVLYAIAPDGKLMWYFHDGRNQGQFQWQGGKEVGTGWASFARVFAGDGGVIYAVATDGRLLWYRHLGRRDGSARWQGPFQVGTGWNGFIALVAGPDGCLYGTQPDGSLLWYRHYGYDQGYPIWHGPVRVGSGWQGYDKIWAVGNGYIYGRTAANGGDLWLWRHHGFLTGEASWTNGVKVGNGWGGGMREVIAT</sequence>
<dbReference type="InterPro" id="IPR036813">
    <property type="entry name" value="Tachylectin2_sf"/>
</dbReference>
<dbReference type="Gene3D" id="3.90.70.10">
    <property type="entry name" value="Cysteine proteinases"/>
    <property type="match status" value="1"/>
</dbReference>
<dbReference type="SUPFAM" id="SSF50934">
    <property type="entry name" value="Tachylectin-2"/>
    <property type="match status" value="1"/>
</dbReference>
<feature type="domain" description="Tachylectin 2" evidence="1">
    <location>
        <begin position="533"/>
        <end position="759"/>
    </location>
</feature>
<dbReference type="SUPFAM" id="SSF54001">
    <property type="entry name" value="Cysteine proteinases"/>
    <property type="match status" value="1"/>
</dbReference>
<accession>A0A286G9J4</accession>
<dbReference type="Gene3D" id="2.115.10.10">
    <property type="entry name" value="Tachylectin 2"/>
    <property type="match status" value="1"/>
</dbReference>
<reference evidence="3" key="1">
    <citation type="submission" date="2017-09" db="EMBL/GenBank/DDBJ databases">
        <authorList>
            <person name="Varghese N."/>
            <person name="Submissions S."/>
        </authorList>
    </citation>
    <scope>NUCLEOTIDE SEQUENCE [LARGE SCALE GENOMIC DNA]</scope>
    <source>
        <strain evidence="3">DSM 29961</strain>
    </source>
</reference>
<protein>
    <submittedName>
        <fullName evidence="2">Tachylectin</fullName>
    </submittedName>
</protein>
<name>A0A286G9J4_9BACT</name>
<dbReference type="Gene3D" id="2.20.25.650">
    <property type="entry name" value="Tachylectin-2-like"/>
    <property type="match status" value="1"/>
</dbReference>
<dbReference type="RefSeq" id="WP_144035941.1">
    <property type="nucleotide sequence ID" value="NZ_OCNH01000003.1"/>
</dbReference>
<dbReference type="InterPro" id="IPR000169">
    <property type="entry name" value="Pept_cys_AS"/>
</dbReference>
<organism evidence="2 3">
    <name type="scientific">Spirosoma fluviale</name>
    <dbReference type="NCBI Taxonomy" id="1597977"/>
    <lineage>
        <taxon>Bacteria</taxon>
        <taxon>Pseudomonadati</taxon>
        <taxon>Bacteroidota</taxon>
        <taxon>Cytophagia</taxon>
        <taxon>Cytophagales</taxon>
        <taxon>Cytophagaceae</taxon>
        <taxon>Spirosoma</taxon>
    </lineage>
</organism>
<dbReference type="EMBL" id="OCNH01000003">
    <property type="protein sequence ID" value="SOD92178.1"/>
    <property type="molecule type" value="Genomic_DNA"/>
</dbReference>
<proteinExistence type="predicted"/>
<dbReference type="InterPro" id="IPR023294">
    <property type="entry name" value="Tachylectin2"/>
</dbReference>
<gene>
    <name evidence="2" type="ORF">SAMN06269250_3842</name>
</gene>
<dbReference type="OrthoDB" id="980947at2"/>
<dbReference type="AlphaFoldDB" id="A0A286G9J4"/>
<evidence type="ECO:0000259" key="1">
    <source>
        <dbReference type="Pfam" id="PF14517"/>
    </source>
</evidence>
<dbReference type="InterPro" id="IPR038765">
    <property type="entry name" value="Papain-like_cys_pep_sf"/>
</dbReference>
<evidence type="ECO:0000313" key="2">
    <source>
        <dbReference type="EMBL" id="SOD92178.1"/>
    </source>
</evidence>
<evidence type="ECO:0000313" key="3">
    <source>
        <dbReference type="Proteomes" id="UP000219452"/>
    </source>
</evidence>